<evidence type="ECO:0000259" key="8">
    <source>
        <dbReference type="Pfam" id="PF03772"/>
    </source>
</evidence>
<feature type="domain" description="Metallo-beta-lactamase" evidence="7">
    <location>
        <begin position="514"/>
        <end position="698"/>
    </location>
</feature>
<dbReference type="AlphaFoldDB" id="A0A6J6CMP4"/>
<sequence length="761" mass="80023">MTLSVAAVALWGLLALVAVINEIPSWLLLALGGFLFLSSIALPERRRALASLLGAALVLSGLSFWLQSQINKPEWLVQYSATNATALVTAEVLNRPKEISTDFGNNPVFGVAVRLQEINGETVSGRGYLIYPETKLVRGNIIEIEASFEQAGRNARDAFLVKPKSEITILASPSGQLALFNELRANYVSLLAGVTNDSKVLVSGLAIGEISDLSEELEDQMRSVSLTHLVAVSGANCAIVVGMVYLICVRLRLGRTGRTAVSLASLVGYVMLVGPDPSVLRAAVMTASVIVMVSLGRRTLALNALAIAAIILLIADPWLAVEYGFGLSVLATSGILLLAPAMTEKLSSKMPLPLALGLAVTMSAQLLCLPLLLQLQPGLPTYSIIANLLAGPMVAPVTVLGILAVVLTPVAPWLVGPMTWLASLGTYTIEIVAIFFSELPIVYFPWVTGLSATLLSGLLILMVSAWLRSNLPRLRQVSVAGLVVVAVATLSVPAASKMLPGAWPLKDWQVVACDVGQGDALVIRSLGRIAVIDVGKDEELIDICLNELGVGTIDLLVLTHFDFDHVGGLTGALSGRSVSHAIVSGFPDERPATKSSLDQLQGIGAEVIIAEPTISGSLGEFSWRVLAPTKTASEAKDSNDASVTMVFRSSKLDLVLLGDLGADGQERVSSSLRLALGASDRPLVLKVSHHGSNDQSASFHQELDPDIALISVGAENGYGHPGKQALQILGSVGAEVLRTDLLGAIAISTSDGALQWSATGR</sequence>
<evidence type="ECO:0000313" key="9">
    <source>
        <dbReference type="EMBL" id="CAB4551373.1"/>
    </source>
</evidence>
<feature type="transmembrane region" description="Helical" evidence="6">
    <location>
        <begin position="300"/>
        <end position="319"/>
    </location>
</feature>
<evidence type="ECO:0000256" key="5">
    <source>
        <dbReference type="ARBA" id="ARBA00023136"/>
    </source>
</evidence>
<comment type="subcellular location">
    <subcellularLocation>
        <location evidence="1">Cell membrane</location>
        <topology evidence="1">Multi-pass membrane protein</topology>
    </subcellularLocation>
</comment>
<keyword evidence="5 6" id="KW-0472">Membrane</keyword>
<keyword evidence="2" id="KW-1003">Cell membrane</keyword>
<feature type="domain" description="ComEC/Rec2-related protein" evidence="8">
    <location>
        <begin position="205"/>
        <end position="468"/>
    </location>
</feature>
<keyword evidence="3 6" id="KW-0812">Transmembrane</keyword>
<feature type="transmembrane region" description="Helical" evidence="6">
    <location>
        <begin position="385"/>
        <end position="407"/>
    </location>
</feature>
<dbReference type="InterPro" id="IPR036866">
    <property type="entry name" value="RibonucZ/Hydroxyglut_hydro"/>
</dbReference>
<protein>
    <submittedName>
        <fullName evidence="9">Unannotated protein</fullName>
    </submittedName>
</protein>
<dbReference type="InterPro" id="IPR004477">
    <property type="entry name" value="ComEC_N"/>
</dbReference>
<proteinExistence type="predicted"/>
<evidence type="ECO:0000256" key="6">
    <source>
        <dbReference type="SAM" id="Phobius"/>
    </source>
</evidence>
<dbReference type="Pfam" id="PF00753">
    <property type="entry name" value="Lactamase_B"/>
    <property type="match status" value="1"/>
</dbReference>
<feature type="transmembrane region" description="Helical" evidence="6">
    <location>
        <begin position="49"/>
        <end position="66"/>
    </location>
</feature>
<feature type="transmembrane region" description="Helical" evidence="6">
    <location>
        <begin position="443"/>
        <end position="467"/>
    </location>
</feature>
<dbReference type="NCBIfam" id="TIGR00360">
    <property type="entry name" value="ComEC_N-term"/>
    <property type="match status" value="1"/>
</dbReference>
<accession>A0A6J6CMP4</accession>
<feature type="transmembrane region" description="Helical" evidence="6">
    <location>
        <begin position="226"/>
        <end position="249"/>
    </location>
</feature>
<feature type="transmembrane region" description="Helical" evidence="6">
    <location>
        <begin position="25"/>
        <end position="42"/>
    </location>
</feature>
<feature type="transmembrane region" description="Helical" evidence="6">
    <location>
        <begin position="325"/>
        <end position="342"/>
    </location>
</feature>
<dbReference type="PANTHER" id="PTHR30619:SF1">
    <property type="entry name" value="RECOMBINATION PROTEIN 2"/>
    <property type="match status" value="1"/>
</dbReference>
<dbReference type="SUPFAM" id="SSF56281">
    <property type="entry name" value="Metallo-hydrolase/oxidoreductase"/>
    <property type="match status" value="1"/>
</dbReference>
<dbReference type="EMBL" id="CAEZSX010000035">
    <property type="protein sequence ID" value="CAB4551373.1"/>
    <property type="molecule type" value="Genomic_DNA"/>
</dbReference>
<dbReference type="InterPro" id="IPR052159">
    <property type="entry name" value="Competence_DNA_uptake"/>
</dbReference>
<gene>
    <name evidence="9" type="ORF">UFOPK1537_00339</name>
</gene>
<evidence type="ECO:0000256" key="1">
    <source>
        <dbReference type="ARBA" id="ARBA00004651"/>
    </source>
</evidence>
<feature type="transmembrane region" description="Helical" evidence="6">
    <location>
        <begin position="354"/>
        <end position="373"/>
    </location>
</feature>
<reference evidence="9" key="1">
    <citation type="submission" date="2020-05" db="EMBL/GenBank/DDBJ databases">
        <authorList>
            <person name="Chiriac C."/>
            <person name="Salcher M."/>
            <person name="Ghai R."/>
            <person name="Kavagutti S V."/>
        </authorList>
    </citation>
    <scope>NUCLEOTIDE SEQUENCE</scope>
</reference>
<name>A0A6J6CMP4_9ZZZZ</name>
<dbReference type="Pfam" id="PF03772">
    <property type="entry name" value="Competence"/>
    <property type="match status" value="1"/>
</dbReference>
<feature type="transmembrane region" description="Helical" evidence="6">
    <location>
        <begin position="479"/>
        <end position="496"/>
    </location>
</feature>
<evidence type="ECO:0000256" key="3">
    <source>
        <dbReference type="ARBA" id="ARBA00022692"/>
    </source>
</evidence>
<feature type="transmembrane region" description="Helical" evidence="6">
    <location>
        <begin position="419"/>
        <end position="437"/>
    </location>
</feature>
<evidence type="ECO:0000256" key="4">
    <source>
        <dbReference type="ARBA" id="ARBA00022989"/>
    </source>
</evidence>
<evidence type="ECO:0000259" key="7">
    <source>
        <dbReference type="Pfam" id="PF00753"/>
    </source>
</evidence>
<dbReference type="GO" id="GO:0005886">
    <property type="term" value="C:plasma membrane"/>
    <property type="evidence" value="ECO:0007669"/>
    <property type="project" value="UniProtKB-SubCell"/>
</dbReference>
<dbReference type="InterPro" id="IPR001279">
    <property type="entry name" value="Metallo-B-lactamas"/>
</dbReference>
<dbReference type="Gene3D" id="3.60.15.10">
    <property type="entry name" value="Ribonuclease Z/Hydroxyacylglutathione hydrolase-like"/>
    <property type="match status" value="1"/>
</dbReference>
<dbReference type="PANTHER" id="PTHR30619">
    <property type="entry name" value="DNA INTERNALIZATION/COMPETENCE PROTEIN COMEC/REC2"/>
    <property type="match status" value="1"/>
</dbReference>
<organism evidence="9">
    <name type="scientific">freshwater metagenome</name>
    <dbReference type="NCBI Taxonomy" id="449393"/>
    <lineage>
        <taxon>unclassified sequences</taxon>
        <taxon>metagenomes</taxon>
        <taxon>ecological metagenomes</taxon>
    </lineage>
</organism>
<keyword evidence="4 6" id="KW-1133">Transmembrane helix</keyword>
<evidence type="ECO:0000256" key="2">
    <source>
        <dbReference type="ARBA" id="ARBA00022475"/>
    </source>
</evidence>